<keyword evidence="2" id="KW-1185">Reference proteome</keyword>
<reference evidence="1 2" key="1">
    <citation type="submission" date="2018-06" db="EMBL/GenBank/DDBJ databases">
        <title>The Genome of Cuscuta australis (Dodder) Provides Insight into the Evolution of Plant Parasitism.</title>
        <authorList>
            <person name="Liu H."/>
        </authorList>
    </citation>
    <scope>NUCLEOTIDE SEQUENCE [LARGE SCALE GENOMIC DNA]</scope>
    <source>
        <strain evidence="2">cv. Yunnan</strain>
        <tissue evidence="1">Vines</tissue>
    </source>
</reference>
<organism evidence="1 2">
    <name type="scientific">Cuscuta australis</name>
    <dbReference type="NCBI Taxonomy" id="267555"/>
    <lineage>
        <taxon>Eukaryota</taxon>
        <taxon>Viridiplantae</taxon>
        <taxon>Streptophyta</taxon>
        <taxon>Embryophyta</taxon>
        <taxon>Tracheophyta</taxon>
        <taxon>Spermatophyta</taxon>
        <taxon>Magnoliopsida</taxon>
        <taxon>eudicotyledons</taxon>
        <taxon>Gunneridae</taxon>
        <taxon>Pentapetalae</taxon>
        <taxon>asterids</taxon>
        <taxon>lamiids</taxon>
        <taxon>Solanales</taxon>
        <taxon>Convolvulaceae</taxon>
        <taxon>Cuscuteae</taxon>
        <taxon>Cuscuta</taxon>
        <taxon>Cuscuta subgen. Grammica</taxon>
        <taxon>Cuscuta sect. Cleistogrammica</taxon>
    </lineage>
</organism>
<gene>
    <name evidence="1" type="ORF">DM860_011893</name>
</gene>
<proteinExistence type="predicted"/>
<name>A0A328DAB2_9ASTE</name>
<evidence type="ECO:0000313" key="1">
    <source>
        <dbReference type="EMBL" id="RAL42110.1"/>
    </source>
</evidence>
<dbReference type="EMBL" id="NQVE01000175">
    <property type="protein sequence ID" value="RAL42110.1"/>
    <property type="molecule type" value="Genomic_DNA"/>
</dbReference>
<protein>
    <submittedName>
        <fullName evidence="1">Uncharacterized protein</fullName>
    </submittedName>
</protein>
<dbReference type="AlphaFoldDB" id="A0A328DAB2"/>
<comment type="caution">
    <text evidence="1">The sequence shown here is derived from an EMBL/GenBank/DDBJ whole genome shotgun (WGS) entry which is preliminary data.</text>
</comment>
<sequence length="142" mass="16156">MENKIRNMKGTEQSRNEGIRGGKGKCFCEVYMCIYESLRDGETRRKSESPWLSADSSSSTLDLYNCRVWISFVFSDLENLEIHLCGKKFTLGLVCSVEKERDPSIWCGKEFRRLGFVGAAIDQLLRQPSISYCEGFGFRGVA</sequence>
<dbReference type="Proteomes" id="UP000249390">
    <property type="component" value="Unassembled WGS sequence"/>
</dbReference>
<accession>A0A328DAB2</accession>
<evidence type="ECO:0000313" key="2">
    <source>
        <dbReference type="Proteomes" id="UP000249390"/>
    </source>
</evidence>